<gene>
    <name evidence="6" type="primary">patH2</name>
    <name evidence="6" type="ORF">CLSPO_c14430</name>
</gene>
<dbReference type="Pfam" id="PF00497">
    <property type="entry name" value="SBP_bac_3"/>
    <property type="match status" value="1"/>
</dbReference>
<dbReference type="SUPFAM" id="SSF53850">
    <property type="entry name" value="Periplasmic binding protein-like II"/>
    <property type="match status" value="1"/>
</dbReference>
<evidence type="ECO:0000256" key="2">
    <source>
        <dbReference type="ARBA" id="ARBA00010333"/>
    </source>
</evidence>
<dbReference type="PROSITE" id="PS01039">
    <property type="entry name" value="SBP_BACTERIAL_3"/>
    <property type="match status" value="1"/>
</dbReference>
<dbReference type="Gene3D" id="3.40.190.10">
    <property type="entry name" value="Periplasmic binding protein-like II"/>
    <property type="match status" value="2"/>
</dbReference>
<dbReference type="PANTHER" id="PTHR35936">
    <property type="entry name" value="MEMBRANE-BOUND LYTIC MUREIN TRANSGLYCOSYLASE F"/>
    <property type="match status" value="1"/>
</dbReference>
<dbReference type="SMART" id="SM00062">
    <property type="entry name" value="PBPb"/>
    <property type="match status" value="1"/>
</dbReference>
<dbReference type="Proteomes" id="UP000033052">
    <property type="component" value="Chromosome"/>
</dbReference>
<dbReference type="InterPro" id="IPR001638">
    <property type="entry name" value="Solute-binding_3/MltF_N"/>
</dbReference>
<evidence type="ECO:0000259" key="5">
    <source>
        <dbReference type="SMART" id="SM00062"/>
    </source>
</evidence>
<dbReference type="PANTHER" id="PTHR35936:SF19">
    <property type="entry name" value="AMINO-ACID-BINDING PROTEIN YXEM-RELATED"/>
    <property type="match status" value="1"/>
</dbReference>
<accession>A0A7U4JN30</accession>
<keyword evidence="3" id="KW-0732">Signal</keyword>
<protein>
    <submittedName>
        <fullName evidence="6">Putative amino-acid ABC transporter-binding protein PatH</fullName>
    </submittedName>
</protein>
<dbReference type="InterPro" id="IPR018313">
    <property type="entry name" value="SBP_3_CS"/>
</dbReference>
<sequence>MIFINFKVKLWGGIKLKKKKLSLILVSALAVITLLAGCGKEKTTSTEGQNTGNTKSEKKIIVGTSPDYYPWCYTEAGKLQGFEIDVWNEIGKKAGYDIEFKQSKFSGLFGMLDAGQIDTVAHQISTTEERRKKYDFTETYAYSGYSFVVNKDKNIKSLEDLKGKKIGCTLGGNGEKTLKKLNEEKGLNIKVLTYDQTPMEKDVEIGRLDAAWIGTVKAKTVIEKENMDLKLYDPKYVFETNQYPLKKDGKNKKMLEDINKAIKDMMADGTMSKLSQKWFKLDITKKE</sequence>
<reference evidence="6 7" key="1">
    <citation type="journal article" date="2015" name="PLoS ONE">
        <title>A universal mariner transposon system for forward genetic studies in the genus clostridium.</title>
        <authorList>
            <person name="Zhang Y."/>
            <person name="Grosse-Honebrink A."/>
            <person name="Minton N.P."/>
        </authorList>
    </citation>
    <scope>NUCLEOTIDE SEQUENCE [LARGE SCALE GENOMIC DNA]</scope>
    <source>
        <strain evidence="6 7">NCIMB 10696</strain>
    </source>
</reference>
<evidence type="ECO:0000256" key="3">
    <source>
        <dbReference type="ARBA" id="ARBA00022729"/>
    </source>
</evidence>
<feature type="domain" description="Solute-binding protein family 3/N-terminal" evidence="5">
    <location>
        <begin position="59"/>
        <end position="282"/>
    </location>
</feature>
<evidence type="ECO:0000256" key="1">
    <source>
        <dbReference type="ARBA" id="ARBA00004196"/>
    </source>
</evidence>
<proteinExistence type="inferred from homology"/>
<evidence type="ECO:0000313" key="7">
    <source>
        <dbReference type="Proteomes" id="UP000033052"/>
    </source>
</evidence>
<organism evidence="6 7">
    <name type="scientific">Clostridium sporogenes</name>
    <dbReference type="NCBI Taxonomy" id="1509"/>
    <lineage>
        <taxon>Bacteria</taxon>
        <taxon>Bacillati</taxon>
        <taxon>Bacillota</taxon>
        <taxon>Clostridia</taxon>
        <taxon>Eubacteriales</taxon>
        <taxon>Clostridiaceae</taxon>
        <taxon>Clostridium</taxon>
    </lineage>
</organism>
<dbReference type="EMBL" id="CP009225">
    <property type="protein sequence ID" value="AKC62163.1"/>
    <property type="molecule type" value="Genomic_DNA"/>
</dbReference>
<dbReference type="GO" id="GO:0030313">
    <property type="term" value="C:cell envelope"/>
    <property type="evidence" value="ECO:0007669"/>
    <property type="project" value="UniProtKB-SubCell"/>
</dbReference>
<comment type="similarity">
    <text evidence="2 4">Belongs to the bacterial solute-binding protein 3 family.</text>
</comment>
<evidence type="ECO:0000313" key="6">
    <source>
        <dbReference type="EMBL" id="AKC62163.1"/>
    </source>
</evidence>
<name>A0A7U4JN30_CLOSG</name>
<dbReference type="AlphaFoldDB" id="A0A7U4JN30"/>
<dbReference type="KEGG" id="cld:CLSPO_c14430"/>
<evidence type="ECO:0000256" key="4">
    <source>
        <dbReference type="RuleBase" id="RU003744"/>
    </source>
</evidence>
<comment type="subcellular location">
    <subcellularLocation>
        <location evidence="1">Cell envelope</location>
    </subcellularLocation>
</comment>